<feature type="non-terminal residue" evidence="1">
    <location>
        <position position="1"/>
    </location>
</feature>
<gene>
    <name evidence="1" type="ORF">S01H4_32248</name>
</gene>
<organism evidence="1">
    <name type="scientific">marine sediment metagenome</name>
    <dbReference type="NCBI Taxonomy" id="412755"/>
    <lineage>
        <taxon>unclassified sequences</taxon>
        <taxon>metagenomes</taxon>
        <taxon>ecological metagenomes</taxon>
    </lineage>
</organism>
<name>X1AVK3_9ZZZZ</name>
<evidence type="ECO:0000313" key="1">
    <source>
        <dbReference type="EMBL" id="GAG86750.1"/>
    </source>
</evidence>
<proteinExistence type="predicted"/>
<comment type="caution">
    <text evidence="1">The sequence shown here is derived from an EMBL/GenBank/DDBJ whole genome shotgun (WGS) entry which is preliminary data.</text>
</comment>
<dbReference type="EMBL" id="BART01016833">
    <property type="protein sequence ID" value="GAG86750.1"/>
    <property type="molecule type" value="Genomic_DNA"/>
</dbReference>
<protein>
    <submittedName>
        <fullName evidence="1">Uncharacterized protein</fullName>
    </submittedName>
</protein>
<dbReference type="AlphaFoldDB" id="X1AVK3"/>
<reference evidence="1" key="1">
    <citation type="journal article" date="2014" name="Front. Microbiol.">
        <title>High frequency of phylogenetically diverse reductive dehalogenase-homologous genes in deep subseafloor sedimentary metagenomes.</title>
        <authorList>
            <person name="Kawai M."/>
            <person name="Futagami T."/>
            <person name="Toyoda A."/>
            <person name="Takaki Y."/>
            <person name="Nishi S."/>
            <person name="Hori S."/>
            <person name="Arai W."/>
            <person name="Tsubouchi T."/>
            <person name="Morono Y."/>
            <person name="Uchiyama I."/>
            <person name="Ito T."/>
            <person name="Fujiyama A."/>
            <person name="Inagaki F."/>
            <person name="Takami H."/>
        </authorList>
    </citation>
    <scope>NUCLEOTIDE SEQUENCE</scope>
    <source>
        <strain evidence="1">Expedition CK06-06</strain>
    </source>
</reference>
<accession>X1AVK3</accession>
<sequence>NHLRAIKSEFLLEFDLGLLTENFDGEVSIYQNFEKNVDEIIESKKLVSEEIQKE</sequence>